<dbReference type="GO" id="GO:0016787">
    <property type="term" value="F:hydrolase activity"/>
    <property type="evidence" value="ECO:0007669"/>
    <property type="project" value="UniProtKB-KW"/>
</dbReference>
<comment type="cofactor">
    <cofactor evidence="1">
        <name>Mg(2+)</name>
        <dbReference type="ChEBI" id="CHEBI:18420"/>
    </cofactor>
</comment>
<evidence type="ECO:0000313" key="2">
    <source>
        <dbReference type="EMBL" id="MDZ5606887.1"/>
    </source>
</evidence>
<dbReference type="SUPFAM" id="SSF56784">
    <property type="entry name" value="HAD-like"/>
    <property type="match status" value="1"/>
</dbReference>
<name>A0ABU5JTX0_9BACI</name>
<dbReference type="Gene3D" id="3.40.50.1000">
    <property type="entry name" value="HAD superfamily/HAD-like"/>
    <property type="match status" value="2"/>
</dbReference>
<keyword evidence="3" id="KW-1185">Reference proteome</keyword>
<dbReference type="EC" id="3.1.3.-" evidence="1"/>
<sequence>MRNPLNLQAYLFDLDGTIYLEDQLLPGVIEIISYVRAQNKKLMFITNTSIKTRVCIQKSLANLGLQVDLSEIMTAAFLAAQYFYETNRDANVFVVGSEHVFQELKTFHIRVTNNPLEATHVLVGLDKTFSYKKLHECMQAIQSGAQLVEINPDSFCPIQGDRIPDTGSLVKAIEVATDTKATVTIGKPSYYYIHKVMLSLCLQPEECLVIGDRLDTDILFGKQANMRTALVLTGVTSYEMAMKSVLKADIIVGTVQELHKQLHLDVRKKV</sequence>
<dbReference type="Pfam" id="PF13242">
    <property type="entry name" value="Hydrolase_like"/>
    <property type="match status" value="1"/>
</dbReference>
<dbReference type="EMBL" id="JAXOVW010000010">
    <property type="protein sequence ID" value="MDZ5606887.1"/>
    <property type="molecule type" value="Genomic_DNA"/>
</dbReference>
<dbReference type="Proteomes" id="UP001291930">
    <property type="component" value="Unassembled WGS sequence"/>
</dbReference>
<dbReference type="InterPro" id="IPR036412">
    <property type="entry name" value="HAD-like_sf"/>
</dbReference>
<evidence type="ECO:0000256" key="1">
    <source>
        <dbReference type="PIRNR" id="PIRNR000915"/>
    </source>
</evidence>
<dbReference type="NCBIfam" id="TIGR01460">
    <property type="entry name" value="HAD-SF-IIA"/>
    <property type="match status" value="1"/>
</dbReference>
<dbReference type="InterPro" id="IPR023214">
    <property type="entry name" value="HAD_sf"/>
</dbReference>
<comment type="caution">
    <text evidence="2">The sequence shown here is derived from an EMBL/GenBank/DDBJ whole genome shotgun (WGS) entry which is preliminary data.</text>
</comment>
<dbReference type="PANTHER" id="PTHR19288:SF46">
    <property type="entry name" value="HALOACID DEHALOGENASE-LIKE HYDROLASE DOMAIN-CONTAINING PROTEIN 2"/>
    <property type="match status" value="1"/>
</dbReference>
<dbReference type="PANTHER" id="PTHR19288">
    <property type="entry name" value="4-NITROPHENYLPHOSPHATASE-RELATED"/>
    <property type="match status" value="1"/>
</dbReference>
<dbReference type="Pfam" id="PF13344">
    <property type="entry name" value="Hydrolase_6"/>
    <property type="match status" value="1"/>
</dbReference>
<proteinExistence type="inferred from homology"/>
<dbReference type="PIRSF" id="PIRSF000915">
    <property type="entry name" value="PGP-type_phosphatase"/>
    <property type="match status" value="1"/>
</dbReference>
<keyword evidence="1" id="KW-0460">Magnesium</keyword>
<protein>
    <recommendedName>
        <fullName evidence="1">Acid sugar phosphatase</fullName>
        <ecNumber evidence="1">3.1.3.-</ecNumber>
    </recommendedName>
</protein>
<dbReference type="RefSeq" id="WP_207995482.1">
    <property type="nucleotide sequence ID" value="NZ_JAXOVW010000010.1"/>
</dbReference>
<keyword evidence="1" id="KW-0479">Metal-binding</keyword>
<evidence type="ECO:0000313" key="3">
    <source>
        <dbReference type="Proteomes" id="UP001291930"/>
    </source>
</evidence>
<comment type="function">
    <text evidence="1">Catalyzes the dephosphorylation of 2-6 carbon acid sugars in vitro.</text>
</comment>
<keyword evidence="2" id="KW-0378">Hydrolase</keyword>
<organism evidence="2 3">
    <name type="scientific">Bacillus bingmayongensis</name>
    <dbReference type="NCBI Taxonomy" id="1150157"/>
    <lineage>
        <taxon>Bacteria</taxon>
        <taxon>Bacillati</taxon>
        <taxon>Bacillota</taxon>
        <taxon>Bacilli</taxon>
        <taxon>Bacillales</taxon>
        <taxon>Bacillaceae</taxon>
        <taxon>Bacillus</taxon>
    </lineage>
</organism>
<gene>
    <name evidence="2" type="ORF">U2I54_07165</name>
</gene>
<reference evidence="3" key="1">
    <citation type="submission" date="2023-11" db="EMBL/GenBank/DDBJ databases">
        <title>Genome Sequence of Bacillus pseudomycoides stain BUPM19.</title>
        <authorList>
            <person name="Farhat A."/>
        </authorList>
    </citation>
    <scope>NUCLEOTIDE SEQUENCE [LARGE SCALE GENOMIC DNA]</scope>
    <source>
        <strain evidence="3">BUPM19</strain>
    </source>
</reference>
<accession>A0ABU5JTX0</accession>
<dbReference type="InterPro" id="IPR006357">
    <property type="entry name" value="HAD-SF_hydro_IIA"/>
</dbReference>
<comment type="similarity">
    <text evidence="1">Belongs to the HAD-like hydrolase superfamily. NagD family.</text>
</comment>